<dbReference type="Pfam" id="PF13292">
    <property type="entry name" value="DXP_synthase_N"/>
    <property type="match status" value="1"/>
</dbReference>
<feature type="binding site" evidence="11">
    <location>
        <begin position="147"/>
        <end position="148"/>
    </location>
    <ligand>
        <name>thiamine diphosphate</name>
        <dbReference type="ChEBI" id="CHEBI:58937"/>
    </ligand>
</feature>
<dbReference type="GO" id="GO:0000287">
    <property type="term" value="F:magnesium ion binding"/>
    <property type="evidence" value="ECO:0007669"/>
    <property type="project" value="UniProtKB-UniRule"/>
</dbReference>
<keyword evidence="9 11" id="KW-0414">Isoprene biosynthesis</keyword>
<comment type="function">
    <text evidence="10 11">Catalyzes the acyloin condensation reaction between C atoms 2 and 3 of pyruvate and glyceraldehyde 3-phosphate to yield 1-deoxy-D-xylulose-5-phosphate (DXP).</text>
</comment>
<dbReference type="EC" id="2.2.1.7" evidence="11"/>
<feature type="binding site" evidence="11">
    <location>
        <position position="366"/>
    </location>
    <ligand>
        <name>thiamine diphosphate</name>
        <dbReference type="ChEBI" id="CHEBI:58937"/>
    </ligand>
</feature>
<dbReference type="PROSITE" id="PS00802">
    <property type="entry name" value="TRANSKETOLASE_2"/>
    <property type="match status" value="1"/>
</dbReference>
<dbReference type="Gene3D" id="3.40.50.920">
    <property type="match status" value="1"/>
</dbReference>
<dbReference type="GO" id="GO:0019288">
    <property type="term" value="P:isopentenyl diphosphate biosynthetic process, methylerythritol 4-phosphate pathway"/>
    <property type="evidence" value="ECO:0007669"/>
    <property type="project" value="TreeGrafter"/>
</dbReference>
<evidence type="ECO:0000256" key="3">
    <source>
        <dbReference type="ARBA" id="ARBA00011738"/>
    </source>
</evidence>
<dbReference type="InterPro" id="IPR005475">
    <property type="entry name" value="Transketolase-like_Pyr-bd"/>
</dbReference>
<name>A0A371IWI9_9FIRM</name>
<dbReference type="InterPro" id="IPR033248">
    <property type="entry name" value="Transketolase_C"/>
</dbReference>
<dbReference type="RefSeq" id="WP_095404802.1">
    <property type="nucleotide sequence ID" value="NZ_NOJZ02000001.1"/>
</dbReference>
<keyword evidence="5 11" id="KW-0479">Metal-binding</keyword>
<comment type="similarity">
    <text evidence="2 11">Belongs to the transketolase family. DXPS subfamily.</text>
</comment>
<comment type="pathway">
    <text evidence="1 11">Metabolic intermediate biosynthesis; 1-deoxy-D-xylulose 5-phosphate biosynthesis; 1-deoxy-D-xylulose 5-phosphate from D-glyceraldehyde 3-phosphate and pyruvate: step 1/1.</text>
</comment>
<dbReference type="PANTHER" id="PTHR43322">
    <property type="entry name" value="1-D-DEOXYXYLULOSE 5-PHOSPHATE SYNTHASE-RELATED"/>
    <property type="match status" value="1"/>
</dbReference>
<dbReference type="GO" id="GO:0030976">
    <property type="term" value="F:thiamine pyrophosphate binding"/>
    <property type="evidence" value="ECO:0007669"/>
    <property type="project" value="UniProtKB-UniRule"/>
</dbReference>
<dbReference type="GO" id="GO:0016114">
    <property type="term" value="P:terpenoid biosynthetic process"/>
    <property type="evidence" value="ECO:0007669"/>
    <property type="project" value="UniProtKB-UniRule"/>
</dbReference>
<dbReference type="FunFam" id="3.40.50.970:FF:000005">
    <property type="entry name" value="1-deoxy-D-xylulose-5-phosphate synthase"/>
    <property type="match status" value="1"/>
</dbReference>
<dbReference type="GO" id="GO:0005829">
    <property type="term" value="C:cytosol"/>
    <property type="evidence" value="ECO:0007669"/>
    <property type="project" value="TreeGrafter"/>
</dbReference>
<dbReference type="PROSITE" id="PS00801">
    <property type="entry name" value="TRANSKETOLASE_1"/>
    <property type="match status" value="1"/>
</dbReference>
<evidence type="ECO:0000313" key="13">
    <source>
        <dbReference type="EMBL" id="RDY24839.1"/>
    </source>
</evidence>
<dbReference type="SUPFAM" id="SSF52922">
    <property type="entry name" value="TK C-terminal domain-like"/>
    <property type="match status" value="1"/>
</dbReference>
<dbReference type="InterPro" id="IPR029061">
    <property type="entry name" value="THDP-binding"/>
</dbReference>
<evidence type="ECO:0000256" key="7">
    <source>
        <dbReference type="ARBA" id="ARBA00022977"/>
    </source>
</evidence>
<comment type="cofactor">
    <cofactor evidence="11">
        <name>thiamine diphosphate</name>
        <dbReference type="ChEBI" id="CHEBI:58937"/>
    </cofactor>
    <text evidence="11">Binds 1 thiamine pyrophosphate per subunit.</text>
</comment>
<keyword evidence="8 11" id="KW-0786">Thiamine pyrophosphate</keyword>
<keyword evidence="6 11" id="KW-0460">Magnesium</keyword>
<dbReference type="PANTHER" id="PTHR43322:SF5">
    <property type="entry name" value="1-DEOXY-D-XYLULOSE-5-PHOSPHATE SYNTHASE, CHLOROPLASTIC"/>
    <property type="match status" value="1"/>
</dbReference>
<dbReference type="Gene3D" id="3.40.50.970">
    <property type="match status" value="2"/>
</dbReference>
<dbReference type="AlphaFoldDB" id="A0A371IWI9"/>
<feature type="binding site" evidence="11">
    <location>
        <position position="175"/>
    </location>
    <ligand>
        <name>thiamine diphosphate</name>
        <dbReference type="ChEBI" id="CHEBI:58937"/>
    </ligand>
</feature>
<comment type="cofactor">
    <cofactor evidence="11">
        <name>Mg(2+)</name>
        <dbReference type="ChEBI" id="CHEBI:18420"/>
    </cofactor>
    <text evidence="11">Binds 1 Mg(2+) ion per subunit.</text>
</comment>
<dbReference type="SUPFAM" id="SSF52518">
    <property type="entry name" value="Thiamin diphosphate-binding fold (THDP-binding)"/>
    <property type="match status" value="2"/>
</dbReference>
<evidence type="ECO:0000256" key="9">
    <source>
        <dbReference type="ARBA" id="ARBA00023229"/>
    </source>
</evidence>
<dbReference type="FunFam" id="3.40.50.920:FF:000002">
    <property type="entry name" value="1-deoxy-D-xylulose-5-phosphate synthase"/>
    <property type="match status" value="1"/>
</dbReference>
<dbReference type="Pfam" id="PF02780">
    <property type="entry name" value="Transketolase_C"/>
    <property type="match status" value="1"/>
</dbReference>
<dbReference type="InterPro" id="IPR020826">
    <property type="entry name" value="Transketolase_BS"/>
</dbReference>
<evidence type="ECO:0000259" key="12">
    <source>
        <dbReference type="SMART" id="SM00861"/>
    </source>
</evidence>
<proteinExistence type="inferred from homology"/>
<reference evidence="13 14" key="1">
    <citation type="journal article" date="2017" name="Genome Announc.">
        <title>Draft Genome Sequence of Romboutsia maritimum sp. nov. Strain CCRI-22766(T), Isolated from Coastal Estuarine Mud.</title>
        <authorList>
            <person name="Maheux A.F."/>
            <person name="Boudreau D.K."/>
            <person name="Berube E."/>
            <person name="Boissinot M."/>
            <person name="Raymond F."/>
            <person name="Brodeur S."/>
            <person name="Corbeil J."/>
            <person name="Brightwell G."/>
            <person name="Broda D."/>
            <person name="Omar R.F."/>
            <person name="Bergeron M.G."/>
        </authorList>
    </citation>
    <scope>NUCLEOTIDE SEQUENCE [LARGE SCALE GENOMIC DNA]</scope>
    <source>
        <strain evidence="13 14">CCRI-22766</strain>
    </source>
</reference>
<organism evidence="13 14">
    <name type="scientific">Romboutsia maritimum</name>
    <dbReference type="NCBI Taxonomy" id="2020948"/>
    <lineage>
        <taxon>Bacteria</taxon>
        <taxon>Bacillati</taxon>
        <taxon>Bacillota</taxon>
        <taxon>Clostridia</taxon>
        <taxon>Peptostreptococcales</taxon>
        <taxon>Peptostreptococcaceae</taxon>
        <taxon>Romboutsia</taxon>
    </lineage>
</organism>
<sequence length="618" mass="67961">MYKYLNKVNSPKDIKAMSVEEMDLLAKDIRKFLVKSVSNTGGHLASNLGVVELTLALHKVFDSPEDKIVWDVGHQSYVHKIVTGRKNDFTSLRQFNGLSGFPKENESPHDIFDTGHSSTSISVATGIACARDIKNEDYSVISVIGDGSITGGMALEALNHLGYVKKNMIVILNDNEMSIDKNVGGMSRHLSSIISNSTVNKVKDEVEKLLSITSTGNAISKTANKVKDSIIGKFIPQECALFDSLGIKYYGPIDGHNTKELIDILIKAKNKKGPVLLHVITKKGKGYKFAEEKPDKYHGVSKFDIRTGVLPSSNKSISCAVGEKLIDMAKKNENIVAITAAMPSGTGLNLFEKVYPNRYYDVGIAEQHAATFSAGLAKNGLKPYFAVYSSFLQRAYDQVIHDICITNKPVTLLIDRAGIVGNDGETHHGMFDLSYLNSVPNITVMAPKDTRELELMMDLSLDINAPVAIRYPRGNSYYLNKGSYENINIGQYEVLEEGKDTVILAIGNMVKHALEASEILLNEDIKPTIVNARFLKPIDETLLHKLVKEYKNIVTIEDNIITGGFGSRINQFIIDNGYDVKVTNIGLPETFIPHGSPNEIYDSIGLSPNCIADKIKSL</sequence>
<dbReference type="Proteomes" id="UP000243494">
    <property type="component" value="Unassembled WGS sequence"/>
</dbReference>
<evidence type="ECO:0000256" key="2">
    <source>
        <dbReference type="ARBA" id="ARBA00011081"/>
    </source>
</evidence>
<dbReference type="InterPro" id="IPR049557">
    <property type="entry name" value="Transketolase_CS"/>
</dbReference>
<keyword evidence="4 11" id="KW-0808">Transferase</keyword>
<feature type="binding site" evidence="11">
    <location>
        <begin position="115"/>
        <end position="117"/>
    </location>
    <ligand>
        <name>thiamine diphosphate</name>
        <dbReference type="ChEBI" id="CHEBI:58937"/>
    </ligand>
</feature>
<keyword evidence="7 11" id="KW-0784">Thiamine biosynthesis</keyword>
<dbReference type="InterPro" id="IPR009014">
    <property type="entry name" value="Transketo_C/PFOR_II"/>
</dbReference>
<evidence type="ECO:0000256" key="10">
    <source>
        <dbReference type="ARBA" id="ARBA00055605"/>
    </source>
</evidence>
<evidence type="ECO:0000256" key="8">
    <source>
        <dbReference type="ARBA" id="ARBA00023052"/>
    </source>
</evidence>
<dbReference type="CDD" id="cd07033">
    <property type="entry name" value="TPP_PYR_DXS_TK_like"/>
    <property type="match status" value="1"/>
</dbReference>
<accession>A0A371IWI9</accession>
<feature type="binding site" evidence="11">
    <location>
        <position position="74"/>
    </location>
    <ligand>
        <name>thiamine diphosphate</name>
        <dbReference type="ChEBI" id="CHEBI:58937"/>
    </ligand>
</feature>
<dbReference type="GO" id="GO:0008661">
    <property type="term" value="F:1-deoxy-D-xylulose-5-phosphate synthase activity"/>
    <property type="evidence" value="ECO:0007669"/>
    <property type="project" value="UniProtKB-UniRule"/>
</dbReference>
<dbReference type="InterPro" id="IPR005477">
    <property type="entry name" value="Dxylulose-5-P_synthase"/>
</dbReference>
<evidence type="ECO:0000256" key="5">
    <source>
        <dbReference type="ARBA" id="ARBA00022723"/>
    </source>
</evidence>
<evidence type="ECO:0000256" key="4">
    <source>
        <dbReference type="ARBA" id="ARBA00022679"/>
    </source>
</evidence>
<feature type="domain" description="Transketolase-like pyrimidine-binding" evidence="12">
    <location>
        <begin position="315"/>
        <end position="479"/>
    </location>
</feature>
<feature type="binding site" evidence="11">
    <location>
        <position position="146"/>
    </location>
    <ligand>
        <name>Mg(2+)</name>
        <dbReference type="ChEBI" id="CHEBI:18420"/>
    </ligand>
</feature>
<feature type="binding site" evidence="11">
    <location>
        <position position="175"/>
    </location>
    <ligand>
        <name>Mg(2+)</name>
        <dbReference type="ChEBI" id="CHEBI:18420"/>
    </ligand>
</feature>
<dbReference type="NCBIfam" id="TIGR00204">
    <property type="entry name" value="dxs"/>
    <property type="match status" value="1"/>
</dbReference>
<dbReference type="Pfam" id="PF02779">
    <property type="entry name" value="Transket_pyr"/>
    <property type="match status" value="1"/>
</dbReference>
<comment type="subunit">
    <text evidence="3 11">Homodimer.</text>
</comment>
<dbReference type="UniPathway" id="UPA00064">
    <property type="reaction ID" value="UER00091"/>
</dbReference>
<dbReference type="NCBIfam" id="NF003933">
    <property type="entry name" value="PRK05444.2-2"/>
    <property type="match status" value="1"/>
</dbReference>
<gene>
    <name evidence="11 13" type="primary">dxs</name>
    <name evidence="13" type="ORF">CHF27_001180</name>
</gene>
<evidence type="ECO:0000313" key="14">
    <source>
        <dbReference type="Proteomes" id="UP000243494"/>
    </source>
</evidence>
<comment type="caution">
    <text evidence="13">The sequence shown here is derived from an EMBL/GenBank/DDBJ whole genome shotgun (WGS) entry which is preliminary data.</text>
</comment>
<dbReference type="GO" id="GO:0009228">
    <property type="term" value="P:thiamine biosynthetic process"/>
    <property type="evidence" value="ECO:0007669"/>
    <property type="project" value="UniProtKB-UniRule"/>
</dbReference>
<evidence type="ECO:0000256" key="1">
    <source>
        <dbReference type="ARBA" id="ARBA00004980"/>
    </source>
</evidence>
<dbReference type="OrthoDB" id="9803371at2"/>
<comment type="catalytic activity">
    <reaction evidence="11">
        <text>D-glyceraldehyde 3-phosphate + pyruvate + H(+) = 1-deoxy-D-xylulose 5-phosphate + CO2</text>
        <dbReference type="Rhea" id="RHEA:12605"/>
        <dbReference type="ChEBI" id="CHEBI:15361"/>
        <dbReference type="ChEBI" id="CHEBI:15378"/>
        <dbReference type="ChEBI" id="CHEBI:16526"/>
        <dbReference type="ChEBI" id="CHEBI:57792"/>
        <dbReference type="ChEBI" id="CHEBI:59776"/>
        <dbReference type="EC" id="2.2.1.7"/>
    </reaction>
</comment>
<dbReference type="EMBL" id="NOJZ02000001">
    <property type="protein sequence ID" value="RDY24839.1"/>
    <property type="molecule type" value="Genomic_DNA"/>
</dbReference>
<dbReference type="CDD" id="cd02007">
    <property type="entry name" value="TPP_DXS"/>
    <property type="match status" value="1"/>
</dbReference>
<dbReference type="SMART" id="SM00861">
    <property type="entry name" value="Transket_pyr"/>
    <property type="match status" value="1"/>
</dbReference>
<feature type="binding site" evidence="11">
    <location>
        <position position="287"/>
    </location>
    <ligand>
        <name>thiamine diphosphate</name>
        <dbReference type="ChEBI" id="CHEBI:58937"/>
    </ligand>
</feature>
<keyword evidence="14" id="KW-1185">Reference proteome</keyword>
<evidence type="ECO:0000256" key="11">
    <source>
        <dbReference type="HAMAP-Rule" id="MF_00315"/>
    </source>
</evidence>
<evidence type="ECO:0000256" key="6">
    <source>
        <dbReference type="ARBA" id="ARBA00022842"/>
    </source>
</evidence>
<protein>
    <recommendedName>
        <fullName evidence="11">1-deoxy-D-xylulose-5-phosphate synthase</fullName>
        <ecNumber evidence="11">2.2.1.7</ecNumber>
    </recommendedName>
    <alternativeName>
        <fullName evidence="11">1-deoxyxylulose-5-phosphate synthase</fullName>
        <shortName evidence="11">DXP synthase</shortName>
        <shortName evidence="11">DXPS</shortName>
    </alternativeName>
</protein>
<dbReference type="HAMAP" id="MF_00315">
    <property type="entry name" value="DXP_synth"/>
    <property type="match status" value="1"/>
</dbReference>